<evidence type="ECO:0000256" key="7">
    <source>
        <dbReference type="ARBA" id="ARBA00023144"/>
    </source>
</evidence>
<dbReference type="InterPro" id="IPR005849">
    <property type="entry name" value="GalP_Utransf_N"/>
</dbReference>
<dbReference type="AlphaFoldDB" id="A0A4R8GYC6"/>
<evidence type="ECO:0000256" key="4">
    <source>
        <dbReference type="ARBA" id="ARBA00022695"/>
    </source>
</evidence>
<dbReference type="EC" id="2.7.7.12" evidence="9"/>
<feature type="domain" description="Galactose-1-phosphate uridyl transferase N-terminal" evidence="11">
    <location>
        <begin position="3"/>
        <end position="172"/>
    </location>
</feature>
<name>A0A4R8GYC6_9FIRM</name>
<dbReference type="UniPathway" id="UPA00214"/>
<dbReference type="PANTHER" id="PTHR42763:SF2">
    <property type="entry name" value="ADP-GLUCOSE PHOSPHORYLASE"/>
    <property type="match status" value="1"/>
</dbReference>
<dbReference type="PANTHER" id="PTHR42763">
    <property type="entry name" value="ADP-GLUCOSE PHOSPHORYLASE"/>
    <property type="match status" value="1"/>
</dbReference>
<gene>
    <name evidence="13" type="ORF">C7959_11364</name>
</gene>
<evidence type="ECO:0000256" key="10">
    <source>
        <dbReference type="PIRSR" id="PIRSR000808-1"/>
    </source>
</evidence>
<comment type="caution">
    <text evidence="13">The sequence shown here is derived from an EMBL/GenBank/DDBJ whole genome shotgun (WGS) entry which is preliminary data.</text>
</comment>
<comment type="similarity">
    <text evidence="2">Belongs to the galactose-1-phosphate uridylyltransferase type 1 family.</text>
</comment>
<dbReference type="InterPro" id="IPR001937">
    <property type="entry name" value="GalP_UDPtransf1"/>
</dbReference>
<keyword evidence="14" id="KW-1185">Reference proteome</keyword>
<keyword evidence="5" id="KW-0479">Metal-binding</keyword>
<evidence type="ECO:0000259" key="12">
    <source>
        <dbReference type="Pfam" id="PF02744"/>
    </source>
</evidence>
<dbReference type="Pfam" id="PF01087">
    <property type="entry name" value="GalP_UDP_transf"/>
    <property type="match status" value="1"/>
</dbReference>
<evidence type="ECO:0000256" key="5">
    <source>
        <dbReference type="ARBA" id="ARBA00022723"/>
    </source>
</evidence>
<dbReference type="InterPro" id="IPR053177">
    <property type="entry name" value="ADP-glucose_phosphorylase"/>
</dbReference>
<dbReference type="Proteomes" id="UP000295832">
    <property type="component" value="Unassembled WGS sequence"/>
</dbReference>
<evidence type="ECO:0000256" key="8">
    <source>
        <dbReference type="ARBA" id="ARBA00023277"/>
    </source>
</evidence>
<sequence>MSEIRKDLLRGEDVIVATSRGKRPNDFDNNQKFNRACPFCNGNKEDDPLAILSIADSDKQSGNHWKIRVVPNKFPILDRVGEFVEQSQGFFQKIKGVGVAEVVIESNKHQGSLSDYSINHIIDLIKVLKQRYNDLASDNELKYLQIFKNSGEKSGASLEHPHWQIIATPIIPSKIKQELKKVESYYTDHHSCIYCDLIESELVANKRIISEDENFVSFIPYAAHFAYETWIMPKGHSSSFANIKDNEIQALAKILRKIMRKFKRYFNDLSFNIIIHTVPFNKNKEYFYHWYLKVIPRLSICGGFELGTGMSVTTTSPEVAAKRLREVKVD</sequence>
<dbReference type="Pfam" id="PF02744">
    <property type="entry name" value="GalP_UDP_tr_C"/>
    <property type="match status" value="1"/>
</dbReference>
<dbReference type="InterPro" id="IPR005850">
    <property type="entry name" value="GalP_Utransf_C"/>
</dbReference>
<accession>A0A4R8GYC6</accession>
<dbReference type="EMBL" id="SOEG01000013">
    <property type="protein sequence ID" value="TDX51419.1"/>
    <property type="molecule type" value="Genomic_DNA"/>
</dbReference>
<keyword evidence="6" id="KW-0862">Zinc</keyword>
<protein>
    <recommendedName>
        <fullName evidence="9">Galactose-1-phosphate uridylyltransferase</fullName>
        <ecNumber evidence="9">2.7.7.12</ecNumber>
    </recommendedName>
</protein>
<comment type="cofactor">
    <cofactor evidence="1">
        <name>Zn(2+)</name>
        <dbReference type="ChEBI" id="CHEBI:29105"/>
    </cofactor>
</comment>
<dbReference type="NCBIfam" id="TIGR00209">
    <property type="entry name" value="galT_1"/>
    <property type="match status" value="1"/>
</dbReference>
<evidence type="ECO:0000256" key="9">
    <source>
        <dbReference type="NCBIfam" id="TIGR00209"/>
    </source>
</evidence>
<evidence type="ECO:0000256" key="3">
    <source>
        <dbReference type="ARBA" id="ARBA00022679"/>
    </source>
</evidence>
<feature type="active site" description="Tele-UMP-histidine intermediate" evidence="10">
    <location>
        <position position="162"/>
    </location>
</feature>
<dbReference type="STRING" id="926561.GCA_000379025_01507"/>
<dbReference type="GO" id="GO:0006012">
    <property type="term" value="P:galactose metabolic process"/>
    <property type="evidence" value="ECO:0007669"/>
    <property type="project" value="UniProtKB-UniRule"/>
</dbReference>
<evidence type="ECO:0000256" key="1">
    <source>
        <dbReference type="ARBA" id="ARBA00001947"/>
    </source>
</evidence>
<dbReference type="InterPro" id="IPR036265">
    <property type="entry name" value="HIT-like_sf"/>
</dbReference>
<evidence type="ECO:0000313" key="13">
    <source>
        <dbReference type="EMBL" id="TDX51419.1"/>
    </source>
</evidence>
<dbReference type="GO" id="GO:0008108">
    <property type="term" value="F:UDP-glucose:hexose-1-phosphate uridylyltransferase activity"/>
    <property type="evidence" value="ECO:0007669"/>
    <property type="project" value="UniProtKB-UniRule"/>
</dbReference>
<dbReference type="GO" id="GO:0008270">
    <property type="term" value="F:zinc ion binding"/>
    <property type="evidence" value="ECO:0007669"/>
    <property type="project" value="InterPro"/>
</dbReference>
<reference evidence="13 14" key="1">
    <citation type="submission" date="2019-03" db="EMBL/GenBank/DDBJ databases">
        <title>Subsurface microbial communities from deep shales in Ohio and West Virginia, USA.</title>
        <authorList>
            <person name="Wrighton K."/>
        </authorList>
    </citation>
    <scope>NUCLEOTIDE SEQUENCE [LARGE SCALE GENOMIC DNA]</scope>
    <source>
        <strain evidence="13 14">MSL 6dP</strain>
    </source>
</reference>
<dbReference type="PIRSF" id="PIRSF000808">
    <property type="entry name" value="GalT"/>
    <property type="match status" value="1"/>
</dbReference>
<organism evidence="13 14">
    <name type="scientific">Orenia marismortui</name>
    <dbReference type="NCBI Taxonomy" id="46469"/>
    <lineage>
        <taxon>Bacteria</taxon>
        <taxon>Bacillati</taxon>
        <taxon>Bacillota</taxon>
        <taxon>Clostridia</taxon>
        <taxon>Halanaerobiales</taxon>
        <taxon>Halobacteroidaceae</taxon>
        <taxon>Orenia</taxon>
    </lineage>
</organism>
<keyword evidence="3 13" id="KW-0808">Transferase</keyword>
<keyword evidence="7" id="KW-0299">Galactose metabolism</keyword>
<evidence type="ECO:0000256" key="6">
    <source>
        <dbReference type="ARBA" id="ARBA00022833"/>
    </source>
</evidence>
<evidence type="ECO:0000259" key="11">
    <source>
        <dbReference type="Pfam" id="PF01087"/>
    </source>
</evidence>
<keyword evidence="8" id="KW-0119">Carbohydrate metabolism</keyword>
<evidence type="ECO:0000256" key="2">
    <source>
        <dbReference type="ARBA" id="ARBA00010951"/>
    </source>
</evidence>
<dbReference type="Gene3D" id="3.30.428.10">
    <property type="entry name" value="HIT-like"/>
    <property type="match status" value="2"/>
</dbReference>
<feature type="domain" description="Galactose-1-phosphate uridyl transferase C-terminal" evidence="12">
    <location>
        <begin position="179"/>
        <end position="327"/>
    </location>
</feature>
<dbReference type="SUPFAM" id="SSF54197">
    <property type="entry name" value="HIT-like"/>
    <property type="match status" value="2"/>
</dbReference>
<dbReference type="RefSeq" id="WP_134116766.1">
    <property type="nucleotide sequence ID" value="NZ_SOEG01000013.1"/>
</dbReference>
<proteinExistence type="inferred from homology"/>
<evidence type="ECO:0000313" key="14">
    <source>
        <dbReference type="Proteomes" id="UP000295832"/>
    </source>
</evidence>
<keyword evidence="4 13" id="KW-0548">Nucleotidyltransferase</keyword>